<protein>
    <submittedName>
        <fullName evidence="1">Uncharacterized protein</fullName>
    </submittedName>
</protein>
<reference evidence="1 2" key="1">
    <citation type="submission" date="2018-11" db="EMBL/GenBank/DDBJ databases">
        <authorList>
            <consortium name="Pathogen Informatics"/>
        </authorList>
    </citation>
    <scope>NUCLEOTIDE SEQUENCE [LARGE SCALE GENOMIC DNA]</scope>
</reference>
<keyword evidence="2" id="KW-1185">Reference proteome</keyword>
<organism evidence="1 2">
    <name type="scientific">Wuchereria bancrofti</name>
    <dbReference type="NCBI Taxonomy" id="6293"/>
    <lineage>
        <taxon>Eukaryota</taxon>
        <taxon>Metazoa</taxon>
        <taxon>Ecdysozoa</taxon>
        <taxon>Nematoda</taxon>
        <taxon>Chromadorea</taxon>
        <taxon>Rhabditida</taxon>
        <taxon>Spirurina</taxon>
        <taxon>Spiruromorpha</taxon>
        <taxon>Filarioidea</taxon>
        <taxon>Onchocercidae</taxon>
        <taxon>Wuchereria</taxon>
    </lineage>
</organism>
<dbReference type="Proteomes" id="UP000270924">
    <property type="component" value="Unassembled WGS sequence"/>
</dbReference>
<accession>A0A3P7F1A7</accession>
<proteinExistence type="predicted"/>
<evidence type="ECO:0000313" key="2">
    <source>
        <dbReference type="Proteomes" id="UP000270924"/>
    </source>
</evidence>
<evidence type="ECO:0000313" key="1">
    <source>
        <dbReference type="EMBL" id="VDM22379.1"/>
    </source>
</evidence>
<dbReference type="InParanoid" id="A0A3P7F1A7"/>
<dbReference type="AlphaFoldDB" id="A0A3P7F1A7"/>
<name>A0A3P7F1A7_WUCBA</name>
<sequence length="31" mass="3122">MTTVKRVSSTPSPIAIVAAGCKAIHGLLVSL</sequence>
<gene>
    <name evidence="1" type="ORF">WBA_LOCUS12449</name>
</gene>
<dbReference type="PROSITE" id="PS51257">
    <property type="entry name" value="PROKAR_LIPOPROTEIN"/>
    <property type="match status" value="1"/>
</dbReference>
<dbReference type="EMBL" id="UYWW01012812">
    <property type="protein sequence ID" value="VDM22379.1"/>
    <property type="molecule type" value="Genomic_DNA"/>
</dbReference>